<gene>
    <name evidence="1" type="ORF">NMG11_07740</name>
</gene>
<evidence type="ECO:0000313" key="2">
    <source>
        <dbReference type="Proteomes" id="UP001150614"/>
    </source>
</evidence>
<name>A0ABT5RCK9_9PSED</name>
<dbReference type="Proteomes" id="UP001150614">
    <property type="component" value="Unassembled WGS sequence"/>
</dbReference>
<keyword evidence="2" id="KW-1185">Reference proteome</keyword>
<protein>
    <recommendedName>
        <fullName evidence="3">RiboL-PSP-HEPN domain-containing protein</fullName>
    </recommendedName>
</protein>
<proteinExistence type="predicted"/>
<sequence length="255" mass="30131">MSTPTNTEYLFLPGLARSTARMQMRDMKSYLRRVERFFERDDFKLQSEEDKHYWETLDSPNNDGEDWLLKMRRLKHESDYNLFLKSSLGMLYSSLDIALFNIARLVSEITKIDLNPKNYDPKRTKAAFSGDIGTYAKYLIDFHNIDWDDLRVDWMRIDGFRITRNYVIHQGGELESEQLKRFDKIAMTEEGLSRESSSITISAFYLNEMSDLINVFFDKLCKKLDQRVIPNPLIKIKNKTKSQKFILCYADKGKH</sequence>
<dbReference type="RefSeq" id="WP_155717104.1">
    <property type="nucleotide sequence ID" value="NZ_JAEKCO010000001.1"/>
</dbReference>
<evidence type="ECO:0008006" key="3">
    <source>
        <dbReference type="Google" id="ProtNLM"/>
    </source>
</evidence>
<reference evidence="1" key="1">
    <citation type="submission" date="2022-07" db="EMBL/GenBank/DDBJ databases">
        <title>Draft genome of Pseudomonas carnis strain LP isolated from cheese.</title>
        <authorList>
            <person name="Wolfe B.E."/>
        </authorList>
    </citation>
    <scope>NUCLEOTIDE SEQUENCE</scope>
    <source>
        <strain evidence="1">LP</strain>
    </source>
</reference>
<organism evidence="1 2">
    <name type="scientific">Pseudomonas carnis</name>
    <dbReference type="NCBI Taxonomy" id="2487355"/>
    <lineage>
        <taxon>Bacteria</taxon>
        <taxon>Pseudomonadati</taxon>
        <taxon>Pseudomonadota</taxon>
        <taxon>Gammaproteobacteria</taxon>
        <taxon>Pseudomonadales</taxon>
        <taxon>Pseudomonadaceae</taxon>
        <taxon>Pseudomonas</taxon>
    </lineage>
</organism>
<comment type="caution">
    <text evidence="1">The sequence shown here is derived from an EMBL/GenBank/DDBJ whole genome shotgun (WGS) entry which is preliminary data.</text>
</comment>
<dbReference type="EMBL" id="JANCLL010000006">
    <property type="protein sequence ID" value="MDD1943713.1"/>
    <property type="molecule type" value="Genomic_DNA"/>
</dbReference>
<accession>A0ABT5RCK9</accession>
<evidence type="ECO:0000313" key="1">
    <source>
        <dbReference type="EMBL" id="MDD1943713.1"/>
    </source>
</evidence>